<evidence type="ECO:0000313" key="3">
    <source>
        <dbReference type="Proteomes" id="UP000237819"/>
    </source>
</evidence>
<dbReference type="RefSeq" id="WP_105335949.1">
    <property type="nucleotide sequence ID" value="NZ_PUHZ01000014.1"/>
</dbReference>
<evidence type="ECO:0000313" key="2">
    <source>
        <dbReference type="EMBL" id="PQO45458.1"/>
    </source>
</evidence>
<feature type="transmembrane region" description="Helical" evidence="1">
    <location>
        <begin position="185"/>
        <end position="202"/>
    </location>
</feature>
<feature type="transmembrane region" description="Helical" evidence="1">
    <location>
        <begin position="80"/>
        <end position="98"/>
    </location>
</feature>
<protein>
    <recommendedName>
        <fullName evidence="4">Glycosyltransferase RgtA/B/C/D-like domain-containing protein</fullName>
    </recommendedName>
</protein>
<feature type="transmembrane region" description="Helical" evidence="1">
    <location>
        <begin position="311"/>
        <end position="332"/>
    </location>
</feature>
<dbReference type="OrthoDB" id="239435at2"/>
<proteinExistence type="predicted"/>
<comment type="caution">
    <text evidence="2">The sequence shown here is derived from an EMBL/GenBank/DDBJ whole genome shotgun (WGS) entry which is preliminary data.</text>
</comment>
<keyword evidence="1" id="KW-1133">Transmembrane helix</keyword>
<feature type="transmembrane region" description="Helical" evidence="1">
    <location>
        <begin position="344"/>
        <end position="367"/>
    </location>
</feature>
<accession>A0A2S8GM00</accession>
<name>A0A2S8GM00_9BACT</name>
<feature type="transmembrane region" description="Helical" evidence="1">
    <location>
        <begin position="134"/>
        <end position="152"/>
    </location>
</feature>
<dbReference type="EMBL" id="PUHZ01000014">
    <property type="protein sequence ID" value="PQO45458.1"/>
    <property type="molecule type" value="Genomic_DNA"/>
</dbReference>
<gene>
    <name evidence="2" type="ORF">C5Y93_13485</name>
</gene>
<feature type="transmembrane region" description="Helical" evidence="1">
    <location>
        <begin position="214"/>
        <end position="238"/>
    </location>
</feature>
<feature type="transmembrane region" description="Helical" evidence="1">
    <location>
        <begin position="159"/>
        <end position="179"/>
    </location>
</feature>
<evidence type="ECO:0000256" key="1">
    <source>
        <dbReference type="SAM" id="Phobius"/>
    </source>
</evidence>
<keyword evidence="1" id="KW-0812">Transmembrane</keyword>
<organism evidence="2 3">
    <name type="scientific">Blastopirellula marina</name>
    <dbReference type="NCBI Taxonomy" id="124"/>
    <lineage>
        <taxon>Bacteria</taxon>
        <taxon>Pseudomonadati</taxon>
        <taxon>Planctomycetota</taxon>
        <taxon>Planctomycetia</taxon>
        <taxon>Pirellulales</taxon>
        <taxon>Pirellulaceae</taxon>
        <taxon>Blastopirellula</taxon>
    </lineage>
</organism>
<feature type="transmembrane region" description="Helical" evidence="1">
    <location>
        <begin position="279"/>
        <end position="299"/>
    </location>
</feature>
<evidence type="ECO:0008006" key="4">
    <source>
        <dbReference type="Google" id="ProtNLM"/>
    </source>
</evidence>
<dbReference type="AlphaFoldDB" id="A0A2S8GM00"/>
<feature type="transmembrane region" description="Helical" evidence="1">
    <location>
        <begin position="379"/>
        <end position="399"/>
    </location>
</feature>
<feature type="transmembrane region" description="Helical" evidence="1">
    <location>
        <begin position="110"/>
        <end position="128"/>
    </location>
</feature>
<reference evidence="2 3" key="1">
    <citation type="submission" date="2018-02" db="EMBL/GenBank/DDBJ databases">
        <title>Comparative genomes isolates from brazilian mangrove.</title>
        <authorList>
            <person name="Araujo J.E."/>
            <person name="Taketani R.G."/>
            <person name="Silva M.C.P."/>
            <person name="Loureco M.V."/>
            <person name="Andreote F.D."/>
        </authorList>
    </citation>
    <scope>NUCLEOTIDE SEQUENCE [LARGE SCALE GENOMIC DNA]</scope>
    <source>
        <strain evidence="2 3">Nap-Phe MGV</strain>
    </source>
</reference>
<keyword evidence="1" id="KW-0472">Membrane</keyword>
<dbReference type="Proteomes" id="UP000237819">
    <property type="component" value="Unassembled WGS sequence"/>
</dbReference>
<sequence length="510" mass="56275">MNRTSAQISVLLSLLIVAVVLGLYRPAIQGNYGAADDFPTFFPVDNHIPEIYRADGRPVLELLLGIVDGSVDQLKDLGRLRGISVIGIGLLCVTIFYATRRLLPRDEYRLAVAVAVGGLPTLIVFAAWATVWSYAWGAMLAVLAGMVTWRGCRLREAGSIFSAVVCWLISSLLLILIFWTYQPLVSWFWLVALIAVLDGRFLRNRFYRRECTWLAATGFVQMGLCFVALKVFILVSGVEPKSRVQLLSDPLAKAMALGRTTVTMVLDQWQVVDVDRKPLMLAIAAVSLLILVAGFVVAWRSAGQKMRAGVGLRLLWLAAIAFCLAMTHVHGLAADVNVKNYRTIGALCVGTTILLAWAMSQLCDAFLSAKQSRRAHQALACGLIVLSLFMARWNLVHYWTSPYAVGYQYLVEELEAKFTPSTRRIHLVRQTVDDGIVTQHAIHSFARPLSEPEWVMPGILVAALRELPDEPDLSTLTLTHSLSADEAPSGEDVVVIDLRELKKFRAGASK</sequence>